<evidence type="ECO:0000256" key="2">
    <source>
        <dbReference type="PROSITE-ProRule" id="PRU00176"/>
    </source>
</evidence>
<dbReference type="InterPro" id="IPR036873">
    <property type="entry name" value="Rhodanese-like_dom_sf"/>
</dbReference>
<feature type="domain" description="RRM" evidence="4">
    <location>
        <begin position="485"/>
        <end position="563"/>
    </location>
</feature>
<dbReference type="Gene3D" id="3.40.250.10">
    <property type="entry name" value="Rhodanese-like domain"/>
    <property type="match status" value="1"/>
</dbReference>
<organism evidence="6 7">
    <name type="scientific">Branchiostoma belcheri</name>
    <name type="common">Amphioxus</name>
    <dbReference type="NCBI Taxonomy" id="7741"/>
    <lineage>
        <taxon>Eukaryota</taxon>
        <taxon>Metazoa</taxon>
        <taxon>Chordata</taxon>
        <taxon>Cephalochordata</taxon>
        <taxon>Leptocardii</taxon>
        <taxon>Amphioxiformes</taxon>
        <taxon>Branchiostomatidae</taxon>
        <taxon>Branchiostoma</taxon>
    </lineage>
</organism>
<dbReference type="NCBIfam" id="TIGR03167">
    <property type="entry name" value="tRNA_sel_U_synt"/>
    <property type="match status" value="1"/>
</dbReference>
<dbReference type="KEGG" id="bbel:109465895"/>
<dbReference type="PANTHER" id="PTHR30401:SF0">
    <property type="entry name" value="TRNA 2-SELENOURIDINE SYNTHASE"/>
    <property type="match status" value="1"/>
</dbReference>
<dbReference type="GO" id="GO:0003723">
    <property type="term" value="F:RNA binding"/>
    <property type="evidence" value="ECO:0007669"/>
    <property type="project" value="UniProtKB-UniRule"/>
</dbReference>
<dbReference type="InterPro" id="IPR017582">
    <property type="entry name" value="SelU"/>
</dbReference>
<feature type="domain" description="RRM" evidence="4">
    <location>
        <begin position="659"/>
        <end position="736"/>
    </location>
</feature>
<keyword evidence="2" id="KW-0694">RNA-binding</keyword>
<dbReference type="OrthoDB" id="566238at2759"/>
<proteinExistence type="predicted"/>
<dbReference type="InterPro" id="IPR001763">
    <property type="entry name" value="Rhodanese-like_dom"/>
</dbReference>
<dbReference type="InterPro" id="IPR058840">
    <property type="entry name" value="AAA_SelU"/>
</dbReference>
<dbReference type="Proteomes" id="UP000515135">
    <property type="component" value="Unplaced"/>
</dbReference>
<dbReference type="InterPro" id="IPR001307">
    <property type="entry name" value="Thiosulphate_STrfase_CS"/>
</dbReference>
<dbReference type="Gene3D" id="3.30.70.330">
    <property type="match status" value="3"/>
</dbReference>
<accession>A0A6P4Y3D3</accession>
<evidence type="ECO:0000259" key="5">
    <source>
        <dbReference type="PROSITE" id="PS50206"/>
    </source>
</evidence>
<dbReference type="GO" id="GO:0004792">
    <property type="term" value="F:thiosulfate-cyanide sulfurtransferase activity"/>
    <property type="evidence" value="ECO:0007669"/>
    <property type="project" value="InterPro"/>
</dbReference>
<dbReference type="PROSITE" id="PS00380">
    <property type="entry name" value="RHODANESE_1"/>
    <property type="match status" value="1"/>
</dbReference>
<dbReference type="InterPro" id="IPR000504">
    <property type="entry name" value="RRM_dom"/>
</dbReference>
<reference evidence="7" key="1">
    <citation type="submission" date="2025-08" db="UniProtKB">
        <authorList>
            <consortium name="RefSeq"/>
        </authorList>
    </citation>
    <scope>IDENTIFICATION</scope>
    <source>
        <tissue evidence="7">Gonad</tissue>
    </source>
</reference>
<protein>
    <submittedName>
        <fullName evidence="7">Myelin expression factor 2-like</fullName>
    </submittedName>
</protein>
<dbReference type="SMART" id="SM00450">
    <property type="entry name" value="RHOD"/>
    <property type="match status" value="1"/>
</dbReference>
<dbReference type="RefSeq" id="XP_019618943.1">
    <property type="nucleotide sequence ID" value="XM_019763384.1"/>
</dbReference>
<dbReference type="Pfam" id="PF00581">
    <property type="entry name" value="Rhodanese"/>
    <property type="match status" value="1"/>
</dbReference>
<dbReference type="AlphaFoldDB" id="A0A6P4Y3D3"/>
<name>A0A6P4Y3D3_BRABE</name>
<keyword evidence="1" id="KW-0711">Selenium</keyword>
<evidence type="ECO:0000313" key="6">
    <source>
        <dbReference type="Proteomes" id="UP000515135"/>
    </source>
</evidence>
<keyword evidence="6" id="KW-1185">Reference proteome</keyword>
<dbReference type="CDD" id="cd12386">
    <property type="entry name" value="RRM2_hnRNPM_like"/>
    <property type="match status" value="1"/>
</dbReference>
<dbReference type="InterPro" id="IPR012677">
    <property type="entry name" value="Nucleotide-bd_a/b_plait_sf"/>
</dbReference>
<dbReference type="Pfam" id="PF26341">
    <property type="entry name" value="AAA_SelU"/>
    <property type="match status" value="1"/>
</dbReference>
<dbReference type="PROSITE" id="PS50206">
    <property type="entry name" value="RHODANESE_3"/>
    <property type="match status" value="1"/>
</dbReference>
<dbReference type="PRINTS" id="PR01228">
    <property type="entry name" value="EGGSHELL"/>
</dbReference>
<dbReference type="SUPFAM" id="SSF54928">
    <property type="entry name" value="RNA-binding domain, RBD"/>
    <property type="match status" value="3"/>
</dbReference>
<dbReference type="GeneID" id="109465895"/>
<evidence type="ECO:0000259" key="4">
    <source>
        <dbReference type="PROSITE" id="PS50102"/>
    </source>
</evidence>
<dbReference type="NCBIfam" id="NF008752">
    <property type="entry name" value="PRK11784.1-4"/>
    <property type="match status" value="1"/>
</dbReference>
<dbReference type="GO" id="GO:0002098">
    <property type="term" value="P:tRNA wobble uridine modification"/>
    <property type="evidence" value="ECO:0007669"/>
    <property type="project" value="InterPro"/>
</dbReference>
<dbReference type="FunFam" id="3.30.70.330:FF:000034">
    <property type="entry name" value="heterogeneous nuclear ribonucleoprotein M isoform X1"/>
    <property type="match status" value="2"/>
</dbReference>
<dbReference type="SMART" id="SM00360">
    <property type="entry name" value="RRM"/>
    <property type="match status" value="3"/>
</dbReference>
<gene>
    <name evidence="7" type="primary">LOC109465895</name>
</gene>
<evidence type="ECO:0000256" key="1">
    <source>
        <dbReference type="ARBA" id="ARBA00023266"/>
    </source>
</evidence>
<dbReference type="InterPro" id="IPR035979">
    <property type="entry name" value="RBD_domain_sf"/>
</dbReference>
<sequence>MERCPPVAAALGGRSSDLRRKISGQTFRYNMCRQKHYRLPISTTDPFLPSASEVLDVRTPAEFAEDHVPGARNLPVLSDQERVDVGTLYNEDSFAARKLGSALISANISTMIQDNFLEKPKDYTPLVYCWRGGQRSGSLGIVLSQIGFKVYLLEGGYRTYRQTVVRDLQELPAKFKFLMLSGMTGVGKTFLLHRLQEQGEQVLDLEGAARHKGSILGLWAGETQPSQKTFESSLRCSLAQFDSSRPVWLESESSKVGRLHIPTGLFEQMKAAHRIELHVPMSWRVQQILRDYPHFTQDRAHLKQLLQTLHKFHGGKQLDSWFGLIDNGRWEEFVECILREHYDPAYSKSVKRNSLGGLNPTTLQVDSMDQDYVQRTLLAELLSLGDRVNNSTESARHCRCQSKETDMSTEEVETPVAENGSSEPKASSPKPQVKREKSSGDRDNRSRGGRDRRDRDRDRRYQPYGREGRGGGGRGSRGHGQDPERTVYISNIPYEMKWQDIKDLFRDKVGEVTYVEMFTDMDGKSRGCGIVEFKDKDAAKKAVDNLHKHPINGRNIIVREDSSGELQRRARIKNDQGMPGGDIGGGPMGMGGGMGNMGGGMGNMGGGMGNMGGGMGNMGGGMGNMGGGMGNMGGGMGNMGNSNVDPELMRRLNNGDISNVVFVANLDYKVTWKKLKDIFKMAGNVLRAEIKTDNEGKSRGHGTVTFEFPLEAAQAISMFNGQKLFDRTMVVRPDSKGPGEMGRDPGPKLPSGLSGIGAGLGPGGQPLNVHQMGSGGGGGGGMGGGMGGGGMGGGGMGGGMGGGLGGGMGGNMGGGMGNMGGMSDLGGNMGGMGGGMGNMGRDARLSVSTSREDIGRGTGGLGMGDLGGGGGMGMGGGMGNMGDSMGGMGGGMGSPGMGGGMGGGFGGGMGGGNMGGNMGGMGGMGNPMGGGMGGGGMGGGGGMMGGGMDNNMGRGGMGGGRNRSCQIFVRNLPWSFTWQMLKEKFKSCGRVMYAEIKMENGKSKGCGTVRFDTPEGAQRACGIL</sequence>
<feature type="domain" description="Rhodanese" evidence="5">
    <location>
        <begin position="54"/>
        <end position="165"/>
    </location>
</feature>
<evidence type="ECO:0000256" key="3">
    <source>
        <dbReference type="SAM" id="MobiDB-lite"/>
    </source>
</evidence>
<dbReference type="Pfam" id="PF00076">
    <property type="entry name" value="RRM_1"/>
    <property type="match status" value="3"/>
</dbReference>
<feature type="region of interest" description="Disordered" evidence="3">
    <location>
        <begin position="392"/>
        <end position="484"/>
    </location>
</feature>
<evidence type="ECO:0000313" key="7">
    <source>
        <dbReference type="RefSeq" id="XP_019618943.1"/>
    </source>
</evidence>
<dbReference type="PROSITE" id="PS50102">
    <property type="entry name" value="RRM"/>
    <property type="match status" value="3"/>
</dbReference>
<feature type="domain" description="RRM" evidence="4">
    <location>
        <begin position="965"/>
        <end position="1024"/>
    </location>
</feature>
<dbReference type="GO" id="GO:0043828">
    <property type="term" value="F:tRNA 2-selenouridine synthase activity"/>
    <property type="evidence" value="ECO:0007669"/>
    <property type="project" value="InterPro"/>
</dbReference>
<dbReference type="SUPFAM" id="SSF52821">
    <property type="entry name" value="Rhodanese/Cell cycle control phosphatase"/>
    <property type="match status" value="1"/>
</dbReference>
<feature type="compositionally biased region" description="Basic and acidic residues" evidence="3">
    <location>
        <begin position="433"/>
        <end position="469"/>
    </location>
</feature>
<dbReference type="NCBIfam" id="NF008750">
    <property type="entry name" value="PRK11784.1-2"/>
    <property type="match status" value="1"/>
</dbReference>
<dbReference type="PANTHER" id="PTHR30401">
    <property type="entry name" value="TRNA 2-SELENOURIDINE SYNTHASE"/>
    <property type="match status" value="1"/>
</dbReference>